<dbReference type="Proteomes" id="UP000190675">
    <property type="component" value="Chromosome I"/>
</dbReference>
<organism evidence="1 2">
    <name type="scientific">Bradyrhizobium erythrophlei</name>
    <dbReference type="NCBI Taxonomy" id="1437360"/>
    <lineage>
        <taxon>Bacteria</taxon>
        <taxon>Pseudomonadati</taxon>
        <taxon>Pseudomonadota</taxon>
        <taxon>Alphaproteobacteria</taxon>
        <taxon>Hyphomicrobiales</taxon>
        <taxon>Nitrobacteraceae</taxon>
        <taxon>Bradyrhizobium</taxon>
    </lineage>
</organism>
<gene>
    <name evidence="1" type="ORF">SAMN05444169_3079</name>
</gene>
<evidence type="ECO:0000313" key="2">
    <source>
        <dbReference type="Proteomes" id="UP000190675"/>
    </source>
</evidence>
<dbReference type="AlphaFoldDB" id="A0A1M5KWH8"/>
<protein>
    <submittedName>
        <fullName evidence="1">Uncharacterized protein</fullName>
    </submittedName>
</protein>
<accession>A0A1M5KWH8</accession>
<dbReference type="EMBL" id="LT670818">
    <property type="protein sequence ID" value="SHG56513.1"/>
    <property type="molecule type" value="Genomic_DNA"/>
</dbReference>
<evidence type="ECO:0000313" key="1">
    <source>
        <dbReference type="EMBL" id="SHG56513.1"/>
    </source>
</evidence>
<reference evidence="1 2" key="1">
    <citation type="submission" date="2016-11" db="EMBL/GenBank/DDBJ databases">
        <authorList>
            <person name="Jaros S."/>
            <person name="Januszkiewicz K."/>
            <person name="Wedrychowicz H."/>
        </authorList>
    </citation>
    <scope>NUCLEOTIDE SEQUENCE [LARGE SCALE GENOMIC DNA]</scope>
    <source>
        <strain evidence="1 2">GAS242</strain>
    </source>
</reference>
<sequence length="49" mass="5231">MQAIYRVDGNRVVTSPHAAGPWDGSMQHGSAPAALVTWAAVQSLVIEKR</sequence>
<proteinExistence type="predicted"/>
<name>A0A1M5KWH8_9BRAD</name>